<gene>
    <name evidence="2" type="ordered locus">Desac_0505</name>
</gene>
<organism evidence="2 3">
    <name type="scientific">Desulfobacca acetoxidans (strain ATCC 700848 / DSM 11109 / ASRB2)</name>
    <dbReference type="NCBI Taxonomy" id="880072"/>
    <lineage>
        <taxon>Bacteria</taxon>
        <taxon>Pseudomonadati</taxon>
        <taxon>Thermodesulfobacteriota</taxon>
        <taxon>Desulfobaccia</taxon>
        <taxon>Desulfobaccales</taxon>
        <taxon>Desulfobaccaceae</taxon>
        <taxon>Desulfobacca</taxon>
    </lineage>
</organism>
<dbReference type="Proteomes" id="UP000000483">
    <property type="component" value="Chromosome"/>
</dbReference>
<reference evidence="3" key="2">
    <citation type="submission" date="2011-03" db="EMBL/GenBank/DDBJ databases">
        <title>The complete genome of Desulfobacca acetoxidans DSM 11109.</title>
        <authorList>
            <consortium name="US DOE Joint Genome Institute (JGI-PGF)"/>
            <person name="Lucas S."/>
            <person name="Copeland A."/>
            <person name="Lapidus A."/>
            <person name="Bruce D."/>
            <person name="Goodwin L."/>
            <person name="Pitluck S."/>
            <person name="Peters L."/>
            <person name="Kyrpides N."/>
            <person name="Mavromatis K."/>
            <person name="Ivanova N."/>
            <person name="Ovchinnikova G."/>
            <person name="Teshima H."/>
            <person name="Detter J.C."/>
            <person name="Han C."/>
            <person name="Land M."/>
            <person name="Hauser L."/>
            <person name="Markowitz V."/>
            <person name="Cheng J.-F."/>
            <person name="Hugenholtz P."/>
            <person name="Woyke T."/>
            <person name="Wu D."/>
            <person name="Spring S."/>
            <person name="Schueler E."/>
            <person name="Brambilla E."/>
            <person name="Klenk H.-P."/>
            <person name="Eisen J.A."/>
        </authorList>
    </citation>
    <scope>NUCLEOTIDE SEQUENCE [LARGE SCALE GENOMIC DNA]</scope>
    <source>
        <strain evidence="3">ATCC 700848 / DSM 11109 / ASRB2</strain>
    </source>
</reference>
<dbReference type="EMBL" id="CP002629">
    <property type="protein sequence ID" value="AEB08391.1"/>
    <property type="molecule type" value="Genomic_DNA"/>
</dbReference>
<protein>
    <recommendedName>
        <fullName evidence="4">CBS domain-containing protein</fullName>
    </recommendedName>
</protein>
<accession>F2NFX8</accession>
<feature type="transmembrane region" description="Helical" evidence="1">
    <location>
        <begin position="49"/>
        <end position="71"/>
    </location>
</feature>
<evidence type="ECO:0000313" key="2">
    <source>
        <dbReference type="EMBL" id="AEB08391.1"/>
    </source>
</evidence>
<feature type="transmembrane region" description="Helical" evidence="1">
    <location>
        <begin position="21"/>
        <end position="43"/>
    </location>
</feature>
<dbReference type="RefSeq" id="WP_013705504.1">
    <property type="nucleotide sequence ID" value="NC_015388.1"/>
</dbReference>
<dbReference type="KEGG" id="dao:Desac_0505"/>
<keyword evidence="3" id="KW-1185">Reference proteome</keyword>
<sequence>MEDSKPAEPNKSDHREKLSIWITWTSIIGVLGLSIVMIISAWQDKDTRTMVFTAALPLFGAWVGTILAFYFGKENFEAATRSVTAIARTVGVMEKLTEIPVRNKMIPRNEMLVETSPPDKIILVDALQKLQEKLRLPILNDQGHVTYIVHRSAIDNYLVKKALQTPTPDLKTLTLQNLLDEDAELKKWLGESFATVEEGASLAKAKIIMDNLDKCEDIFVTRNGTKKEPVIGWVTNGIIQEAAKL</sequence>
<keyword evidence="1" id="KW-0472">Membrane</keyword>
<dbReference type="HOGENOM" id="CLU_1184599_0_0_7"/>
<dbReference type="STRING" id="880072.Desac_0505"/>
<dbReference type="OrthoDB" id="4582921at2"/>
<evidence type="ECO:0000256" key="1">
    <source>
        <dbReference type="SAM" id="Phobius"/>
    </source>
</evidence>
<proteinExistence type="predicted"/>
<keyword evidence="1" id="KW-1133">Transmembrane helix</keyword>
<name>F2NFX8_DESAR</name>
<dbReference type="AlphaFoldDB" id="F2NFX8"/>
<keyword evidence="1" id="KW-0812">Transmembrane</keyword>
<evidence type="ECO:0000313" key="3">
    <source>
        <dbReference type="Proteomes" id="UP000000483"/>
    </source>
</evidence>
<evidence type="ECO:0008006" key="4">
    <source>
        <dbReference type="Google" id="ProtNLM"/>
    </source>
</evidence>
<reference evidence="2 3" key="1">
    <citation type="journal article" date="2011" name="Stand. Genomic Sci.">
        <title>Complete genome sequence of the acetate-degrading sulfate reducer Desulfobacca acetoxidans type strain (ASRB2).</title>
        <authorList>
            <person name="Goker M."/>
            <person name="Teshima H."/>
            <person name="Lapidus A."/>
            <person name="Nolan M."/>
            <person name="Lucas S."/>
            <person name="Hammon N."/>
            <person name="Deshpande S."/>
            <person name="Cheng J.F."/>
            <person name="Tapia R."/>
            <person name="Han C."/>
            <person name="Goodwin L."/>
            <person name="Pitluck S."/>
            <person name="Huntemann M."/>
            <person name="Liolios K."/>
            <person name="Ivanova N."/>
            <person name="Pagani I."/>
            <person name="Mavromatis K."/>
            <person name="Ovchinikova G."/>
            <person name="Pati A."/>
            <person name="Chen A."/>
            <person name="Palaniappan K."/>
            <person name="Land M."/>
            <person name="Hauser L."/>
            <person name="Brambilla E.M."/>
            <person name="Rohde M."/>
            <person name="Spring S."/>
            <person name="Detter J.C."/>
            <person name="Woyke T."/>
            <person name="Bristow J."/>
            <person name="Eisen J.A."/>
            <person name="Markowitz V."/>
            <person name="Hugenholtz P."/>
            <person name="Kyrpides N.C."/>
            <person name="Klenk H.P."/>
        </authorList>
    </citation>
    <scope>NUCLEOTIDE SEQUENCE [LARGE SCALE GENOMIC DNA]</scope>
    <source>
        <strain evidence="3">ATCC 700848 / DSM 11109 / ASRB2</strain>
    </source>
</reference>
<dbReference type="eggNOG" id="COG0517">
    <property type="taxonomic scope" value="Bacteria"/>
</dbReference>